<dbReference type="PRINTS" id="PR00813">
    <property type="entry name" value="BCTERIALGSPG"/>
</dbReference>
<dbReference type="GO" id="GO:0015628">
    <property type="term" value="P:protein secretion by the type II secretion system"/>
    <property type="evidence" value="ECO:0007669"/>
    <property type="project" value="InterPro"/>
</dbReference>
<dbReference type="InterPro" id="IPR012902">
    <property type="entry name" value="N_methyl_site"/>
</dbReference>
<dbReference type="EMBL" id="LPBJ01000095">
    <property type="protein sequence ID" value="KVP89348.1"/>
    <property type="molecule type" value="Genomic_DNA"/>
</dbReference>
<proteinExistence type="predicted"/>
<keyword evidence="3" id="KW-1185">Reference proteome</keyword>
<gene>
    <name evidence="2" type="ORF">WJ96_20345</name>
</gene>
<evidence type="ECO:0000256" key="1">
    <source>
        <dbReference type="ARBA" id="ARBA00022481"/>
    </source>
</evidence>
<organism evidence="2 3">
    <name type="scientific">Burkholderia ubonensis</name>
    <dbReference type="NCBI Taxonomy" id="101571"/>
    <lineage>
        <taxon>Bacteria</taxon>
        <taxon>Pseudomonadati</taxon>
        <taxon>Pseudomonadota</taxon>
        <taxon>Betaproteobacteria</taxon>
        <taxon>Burkholderiales</taxon>
        <taxon>Burkholderiaceae</taxon>
        <taxon>Burkholderia</taxon>
        <taxon>Burkholderia cepacia complex</taxon>
    </lineage>
</organism>
<dbReference type="Gene3D" id="3.30.700.10">
    <property type="entry name" value="Glycoprotein, Type 4 Pilin"/>
    <property type="match status" value="1"/>
</dbReference>
<accession>A0AAW3MK45</accession>
<evidence type="ECO:0000313" key="3">
    <source>
        <dbReference type="Proteomes" id="UP000056453"/>
    </source>
</evidence>
<dbReference type="GO" id="GO:0015627">
    <property type="term" value="C:type II protein secretion system complex"/>
    <property type="evidence" value="ECO:0007669"/>
    <property type="project" value="InterPro"/>
</dbReference>
<reference evidence="2 3" key="1">
    <citation type="submission" date="2015-11" db="EMBL/GenBank/DDBJ databases">
        <title>Expanding the genomic diversity of Burkholderia species for the development of highly accurate diagnostics.</title>
        <authorList>
            <person name="Sahl J."/>
            <person name="Keim P."/>
            <person name="Wagner D."/>
        </authorList>
    </citation>
    <scope>NUCLEOTIDE SEQUENCE [LARGE SCALE GENOMIC DNA]</scope>
    <source>
        <strain evidence="2 3">MSMB1808WGS</strain>
    </source>
</reference>
<dbReference type="RefSeq" id="WP_059955422.1">
    <property type="nucleotide sequence ID" value="NZ_LPAB01000030.1"/>
</dbReference>
<protein>
    <submittedName>
        <fullName evidence="2">General secretion pathway protein GspG</fullName>
    </submittedName>
</protein>
<keyword evidence="1" id="KW-0488">Methylation</keyword>
<sequence>MREQRPAARQRGFTLIELLVSLTLLALLASVALPFEEVVSRRNKESELRHDLIVIRNAIDAYKRAADAGDIEKSVDQSGYPPNLRVLVDGVVNKRDPNQKMIYFLRRLPADPMCGDCAGKAPEDTWQTRGYASDADSFSPGDDVYDIRSTSKREGLNGIPYDKW</sequence>
<dbReference type="NCBIfam" id="TIGR02532">
    <property type="entry name" value="IV_pilin_GFxxxE"/>
    <property type="match status" value="1"/>
</dbReference>
<dbReference type="InterPro" id="IPR000983">
    <property type="entry name" value="Bac_GSPG_pilin"/>
</dbReference>
<dbReference type="SUPFAM" id="SSF54523">
    <property type="entry name" value="Pili subunits"/>
    <property type="match status" value="1"/>
</dbReference>
<dbReference type="InterPro" id="IPR045584">
    <property type="entry name" value="Pilin-like"/>
</dbReference>
<dbReference type="Pfam" id="PF07963">
    <property type="entry name" value="N_methyl"/>
    <property type="match status" value="1"/>
</dbReference>
<evidence type="ECO:0000313" key="2">
    <source>
        <dbReference type="EMBL" id="KVP89348.1"/>
    </source>
</evidence>
<dbReference type="Proteomes" id="UP000056453">
    <property type="component" value="Unassembled WGS sequence"/>
</dbReference>
<dbReference type="PROSITE" id="PS00409">
    <property type="entry name" value="PROKAR_NTER_METHYL"/>
    <property type="match status" value="1"/>
</dbReference>
<dbReference type="AlphaFoldDB" id="A0AAW3MK45"/>
<comment type="caution">
    <text evidence="2">The sequence shown here is derived from an EMBL/GenBank/DDBJ whole genome shotgun (WGS) entry which is preliminary data.</text>
</comment>
<name>A0AAW3MK45_9BURK</name>